<gene>
    <name evidence="1" type="ORF">DBRI1063_LOCUS18206</name>
</gene>
<organism evidence="1">
    <name type="scientific">Ditylum brightwellii</name>
    <dbReference type="NCBI Taxonomy" id="49249"/>
    <lineage>
        <taxon>Eukaryota</taxon>
        <taxon>Sar</taxon>
        <taxon>Stramenopiles</taxon>
        <taxon>Ochrophyta</taxon>
        <taxon>Bacillariophyta</taxon>
        <taxon>Mediophyceae</taxon>
        <taxon>Lithodesmiophycidae</taxon>
        <taxon>Lithodesmiales</taxon>
        <taxon>Lithodesmiaceae</taxon>
        <taxon>Ditylum</taxon>
    </lineage>
</organism>
<proteinExistence type="predicted"/>
<name>A0A7S1ZP08_9STRA</name>
<dbReference type="EMBL" id="HBGN01028182">
    <property type="protein sequence ID" value="CAD9344147.1"/>
    <property type="molecule type" value="Transcribed_RNA"/>
</dbReference>
<reference evidence="1" key="1">
    <citation type="submission" date="2021-01" db="EMBL/GenBank/DDBJ databases">
        <authorList>
            <person name="Corre E."/>
            <person name="Pelletier E."/>
            <person name="Niang G."/>
            <person name="Scheremetjew M."/>
            <person name="Finn R."/>
            <person name="Kale V."/>
            <person name="Holt S."/>
            <person name="Cochrane G."/>
            <person name="Meng A."/>
            <person name="Brown T."/>
            <person name="Cohen L."/>
        </authorList>
    </citation>
    <scope>NUCLEOTIDE SEQUENCE</scope>
    <source>
        <strain evidence="1">Pop2</strain>
    </source>
</reference>
<sequence>MKTQNACSSSILVIGEGKKCYTAFTSKKGNVSAIHLKDVVQRRINLYHCTLRIHCQYTQKNLANMDAHIKISGDECCLGTFQAWTQSRIRYALLLCEKAGSNMIKTYSSQKKLKTKKKDAKK</sequence>
<dbReference type="AlphaFoldDB" id="A0A7S1ZP08"/>
<evidence type="ECO:0000313" key="1">
    <source>
        <dbReference type="EMBL" id="CAD9344147.1"/>
    </source>
</evidence>
<accession>A0A7S1ZP08</accession>
<protein>
    <submittedName>
        <fullName evidence="1">Uncharacterized protein</fullName>
    </submittedName>
</protein>